<evidence type="ECO:0000259" key="2">
    <source>
        <dbReference type="Pfam" id="PF03478"/>
    </source>
</evidence>
<name>A0A835BTE9_9POAL</name>
<comment type="caution">
    <text evidence="3">The sequence shown here is derived from an EMBL/GenBank/DDBJ whole genome shotgun (WGS) entry which is preliminary data.</text>
</comment>
<dbReference type="PANTHER" id="PTHR33110:SF26">
    <property type="entry name" value="OS10G0550400 PROTEIN"/>
    <property type="match status" value="1"/>
</dbReference>
<evidence type="ECO:0000313" key="4">
    <source>
        <dbReference type="Proteomes" id="UP000636709"/>
    </source>
</evidence>
<evidence type="ECO:0000313" key="3">
    <source>
        <dbReference type="EMBL" id="KAF8697865.1"/>
    </source>
</evidence>
<organism evidence="3 4">
    <name type="scientific">Digitaria exilis</name>
    <dbReference type="NCBI Taxonomy" id="1010633"/>
    <lineage>
        <taxon>Eukaryota</taxon>
        <taxon>Viridiplantae</taxon>
        <taxon>Streptophyta</taxon>
        <taxon>Embryophyta</taxon>
        <taxon>Tracheophyta</taxon>
        <taxon>Spermatophyta</taxon>
        <taxon>Magnoliopsida</taxon>
        <taxon>Liliopsida</taxon>
        <taxon>Poales</taxon>
        <taxon>Poaceae</taxon>
        <taxon>PACMAD clade</taxon>
        <taxon>Panicoideae</taxon>
        <taxon>Panicodae</taxon>
        <taxon>Paniceae</taxon>
        <taxon>Anthephorinae</taxon>
        <taxon>Digitaria</taxon>
    </lineage>
</organism>
<feature type="domain" description="KIB1-4 beta-propeller" evidence="2">
    <location>
        <begin position="105"/>
        <end position="339"/>
    </location>
</feature>
<evidence type="ECO:0000256" key="1">
    <source>
        <dbReference type="SAM" id="MobiDB-lite"/>
    </source>
</evidence>
<feature type="compositionally biased region" description="Low complexity" evidence="1">
    <location>
        <begin position="1"/>
        <end position="14"/>
    </location>
</feature>
<sequence>MRTPASRRAAKAAPPHNPEDTTTRAHPIRDRGDHIIAALAPYLRFSDHLVHRVVSRAWRRSCRLIGRAPPPFPWLMLPPPPAAATGGSAPPTAPGGGAPQQRRIFYDIPGGRSYAYPIPSSYRHLASRGGWLVLAAPDPPRRLVVLNPITAARVVVSWPFGEDPAEGFHAVMTASLADSASCFLAVATDRVVKYCRPALAGGGGGSVRWATLRAPGFRYDTACSDLVSVGATVYLVDERRKLWRANLAAAEPKMERRDTAFVLPQAQQAEGIRWRHYLVESLGHVLLVISDDHHRRLGLYRLNWDARLWVPTPASGLGDSVLLLGRGCSAAVPSSTAAGRLPGTVLVVRQPWRSSTFLHDGLKFPGGGGEQPWFWTESRLGNGLDDDQLVIRKTVPQRPGEFTTGDSFWFFPGIDQSDCP</sequence>
<gene>
    <name evidence="3" type="ORF">HU200_035357</name>
</gene>
<reference evidence="3" key="1">
    <citation type="submission" date="2020-07" db="EMBL/GenBank/DDBJ databases">
        <title>Genome sequence and genetic diversity analysis of an under-domesticated orphan crop, white fonio (Digitaria exilis).</title>
        <authorList>
            <person name="Bennetzen J.L."/>
            <person name="Chen S."/>
            <person name="Ma X."/>
            <person name="Wang X."/>
            <person name="Yssel A.E.J."/>
            <person name="Chaluvadi S.R."/>
            <person name="Johnson M."/>
            <person name="Gangashetty P."/>
            <person name="Hamidou F."/>
            <person name="Sanogo M.D."/>
            <person name="Zwaenepoel A."/>
            <person name="Wallace J."/>
            <person name="Van De Peer Y."/>
            <person name="Van Deynze A."/>
        </authorList>
    </citation>
    <scope>NUCLEOTIDE SEQUENCE</scope>
    <source>
        <tissue evidence="3">Leaves</tissue>
    </source>
</reference>
<dbReference type="AlphaFoldDB" id="A0A835BTE9"/>
<dbReference type="EMBL" id="JACEFO010001866">
    <property type="protein sequence ID" value="KAF8697865.1"/>
    <property type="molecule type" value="Genomic_DNA"/>
</dbReference>
<dbReference type="PANTHER" id="PTHR33110">
    <property type="entry name" value="F-BOX/KELCH-REPEAT PROTEIN-RELATED"/>
    <property type="match status" value="1"/>
</dbReference>
<accession>A0A835BTE9</accession>
<dbReference type="OrthoDB" id="594799at2759"/>
<dbReference type="Pfam" id="PF03478">
    <property type="entry name" value="Beta-prop_KIB1-4"/>
    <property type="match status" value="1"/>
</dbReference>
<feature type="compositionally biased region" description="Basic and acidic residues" evidence="1">
    <location>
        <begin position="17"/>
        <end position="29"/>
    </location>
</feature>
<keyword evidence="4" id="KW-1185">Reference proteome</keyword>
<protein>
    <recommendedName>
        <fullName evidence="2">KIB1-4 beta-propeller domain-containing protein</fullName>
    </recommendedName>
</protein>
<dbReference type="InterPro" id="IPR005174">
    <property type="entry name" value="KIB1-4_b-propeller"/>
</dbReference>
<dbReference type="Proteomes" id="UP000636709">
    <property type="component" value="Unassembled WGS sequence"/>
</dbReference>
<feature type="region of interest" description="Disordered" evidence="1">
    <location>
        <begin position="1"/>
        <end position="29"/>
    </location>
</feature>
<proteinExistence type="predicted"/>